<dbReference type="RefSeq" id="WP_201853277.1">
    <property type="nucleotide sequence ID" value="NZ_JAERRG010000009.1"/>
</dbReference>
<organism evidence="1 2">
    <name type="scientific">Streptomyces endocoffeicus</name>
    <dbReference type="NCBI Taxonomy" id="2898945"/>
    <lineage>
        <taxon>Bacteria</taxon>
        <taxon>Bacillati</taxon>
        <taxon>Actinomycetota</taxon>
        <taxon>Actinomycetes</taxon>
        <taxon>Kitasatosporales</taxon>
        <taxon>Streptomycetaceae</taxon>
        <taxon>Streptomyces</taxon>
    </lineage>
</organism>
<reference evidence="1 2" key="1">
    <citation type="submission" date="2021-01" db="EMBL/GenBank/DDBJ databases">
        <title>WGS of actinomycetes isolated from Thailand.</title>
        <authorList>
            <person name="Thawai C."/>
        </authorList>
    </citation>
    <scope>NUCLEOTIDE SEQUENCE [LARGE SCALE GENOMIC DNA]</scope>
    <source>
        <strain evidence="1 2">CA3R110</strain>
    </source>
</reference>
<protein>
    <submittedName>
        <fullName evidence="1">Uncharacterized protein</fullName>
    </submittedName>
</protein>
<evidence type="ECO:0000313" key="1">
    <source>
        <dbReference type="EMBL" id="MBL1115490.1"/>
    </source>
</evidence>
<gene>
    <name evidence="1" type="ORF">JK364_24270</name>
</gene>
<name>A0ABS1PST2_9ACTN</name>
<dbReference type="EMBL" id="JAERRG010000009">
    <property type="protein sequence ID" value="MBL1115490.1"/>
    <property type="molecule type" value="Genomic_DNA"/>
</dbReference>
<keyword evidence="2" id="KW-1185">Reference proteome</keyword>
<comment type="caution">
    <text evidence="1">The sequence shown here is derived from an EMBL/GenBank/DDBJ whole genome shotgun (WGS) entry which is preliminary data.</text>
</comment>
<dbReference type="Proteomes" id="UP000621510">
    <property type="component" value="Unassembled WGS sequence"/>
</dbReference>
<proteinExistence type="predicted"/>
<evidence type="ECO:0000313" key="2">
    <source>
        <dbReference type="Proteomes" id="UP000621510"/>
    </source>
</evidence>
<accession>A0ABS1PST2</accession>
<sequence>MPEGSEQQPKLGDWRIYVIQDNSYRTSVFDKPDECSDVPEIQEYTLDGLRDGCLAGVDALLQAAIPGGWEHIGGIVSVLDSVFVEKIYRGLDEIDDKHVKALCEKAAPMAAFRAINCKPDAVSLALLISTRSGEEGLPGSWDDPAVAMQLAQAVLKEKGLV</sequence>